<dbReference type="VEuPathDB" id="FungiDB:RhiirFUN_020438"/>
<organism evidence="1 2">
    <name type="scientific">Rhizophagus irregularis (strain DAOM 181602 / DAOM 197198 / MUCL 43194)</name>
    <name type="common">Arbuscular mycorrhizal fungus</name>
    <name type="synonym">Glomus intraradices</name>
    <dbReference type="NCBI Taxonomy" id="747089"/>
    <lineage>
        <taxon>Eukaryota</taxon>
        <taxon>Fungi</taxon>
        <taxon>Fungi incertae sedis</taxon>
        <taxon>Mucoromycota</taxon>
        <taxon>Glomeromycotina</taxon>
        <taxon>Glomeromycetes</taxon>
        <taxon>Glomerales</taxon>
        <taxon>Glomeraceae</taxon>
        <taxon>Rhizophagus</taxon>
    </lineage>
</organism>
<comment type="caution">
    <text evidence="1">The sequence shown here is derived from an EMBL/GenBank/DDBJ whole genome shotgun (WGS) entry which is preliminary data.</text>
</comment>
<protein>
    <submittedName>
        <fullName evidence="1">Uncharacterized protein</fullName>
    </submittedName>
</protein>
<proteinExistence type="predicted"/>
<gene>
    <name evidence="1" type="ORF">GLOIN_2v951814</name>
</gene>
<sequence length="284" mass="32878">MLSITQRHAQAVINKFVDILKNDEKGVYTEDDFEIVGGNNESSESPLSDEVARKYLHVQKLRVLLCGDFKDCYINIGIDIHSGRIFIEDEKQEIDSVLRSVVMISRLESMARKLFLDVPREIQLRPEDNMKLRTNQKIILEFNDVKDVKKMLMLPHEGIHDKLNYLIAGLVENGIVFSLAELSRMTSSGKFLLSDLVKEPSHKITSVRSIRLGNTVFDFEKLRADSKLPRQFLSDPMKYRYLNEYNHRKRNFDKMNEDEIGSTLSRPAKRTLDTSETDFNSYVL</sequence>
<name>A0A2P4QD58_RHIID</name>
<reference evidence="1 2" key="1">
    <citation type="journal article" date="2013" name="Proc. Natl. Acad. Sci. U.S.A.">
        <title>Genome of an arbuscular mycorrhizal fungus provides insight into the oldest plant symbiosis.</title>
        <authorList>
            <person name="Tisserant E."/>
            <person name="Malbreil M."/>
            <person name="Kuo A."/>
            <person name="Kohler A."/>
            <person name="Symeonidi A."/>
            <person name="Balestrini R."/>
            <person name="Charron P."/>
            <person name="Duensing N."/>
            <person name="Frei Dit Frey N."/>
            <person name="Gianinazzi-Pearson V."/>
            <person name="Gilbert L.B."/>
            <person name="Handa Y."/>
            <person name="Herr J.R."/>
            <person name="Hijri M."/>
            <person name="Koul R."/>
            <person name="Kawaguchi M."/>
            <person name="Krajinski F."/>
            <person name="Lammers P.J."/>
            <person name="Masclaux F.G."/>
            <person name="Murat C."/>
            <person name="Morin E."/>
            <person name="Ndikumana S."/>
            <person name="Pagni M."/>
            <person name="Petitpierre D."/>
            <person name="Requena N."/>
            <person name="Rosikiewicz P."/>
            <person name="Riley R."/>
            <person name="Saito K."/>
            <person name="San Clemente H."/>
            <person name="Shapiro H."/>
            <person name="van Tuinen D."/>
            <person name="Becard G."/>
            <person name="Bonfante P."/>
            <person name="Paszkowski U."/>
            <person name="Shachar-Hill Y.Y."/>
            <person name="Tuskan G.A."/>
            <person name="Young P.W."/>
            <person name="Sanders I.R."/>
            <person name="Henrissat B."/>
            <person name="Rensing S.A."/>
            <person name="Grigoriev I.V."/>
            <person name="Corradi N."/>
            <person name="Roux C."/>
            <person name="Martin F."/>
        </authorList>
    </citation>
    <scope>NUCLEOTIDE SEQUENCE [LARGE SCALE GENOMIC DNA]</scope>
    <source>
        <strain evidence="1 2">DAOM 197198</strain>
    </source>
</reference>
<evidence type="ECO:0000313" key="2">
    <source>
        <dbReference type="Proteomes" id="UP000018888"/>
    </source>
</evidence>
<dbReference type="Proteomes" id="UP000018888">
    <property type="component" value="Unassembled WGS sequence"/>
</dbReference>
<reference evidence="1 2" key="2">
    <citation type="journal article" date="2018" name="New Phytol.">
        <title>High intraspecific genome diversity in the model arbuscular mycorrhizal symbiont Rhizophagus irregularis.</title>
        <authorList>
            <person name="Chen E.C.H."/>
            <person name="Morin E."/>
            <person name="Beaudet D."/>
            <person name="Noel J."/>
            <person name="Yildirir G."/>
            <person name="Ndikumana S."/>
            <person name="Charron P."/>
            <person name="St-Onge C."/>
            <person name="Giorgi J."/>
            <person name="Kruger M."/>
            <person name="Marton T."/>
            <person name="Ropars J."/>
            <person name="Grigoriev I.V."/>
            <person name="Hainaut M."/>
            <person name="Henrissat B."/>
            <person name="Roux C."/>
            <person name="Martin F."/>
            <person name="Corradi N."/>
        </authorList>
    </citation>
    <scope>NUCLEOTIDE SEQUENCE [LARGE SCALE GENOMIC DNA]</scope>
    <source>
        <strain evidence="1 2">DAOM 197198</strain>
    </source>
</reference>
<evidence type="ECO:0000313" key="1">
    <source>
        <dbReference type="EMBL" id="POG75554.1"/>
    </source>
</evidence>
<dbReference type="EMBL" id="AUPC02000059">
    <property type="protein sequence ID" value="POG75554.1"/>
    <property type="molecule type" value="Genomic_DNA"/>
</dbReference>
<accession>A0A2P4QD58</accession>
<keyword evidence="2" id="KW-1185">Reference proteome</keyword>
<dbReference type="AlphaFoldDB" id="A0A2P4QD58"/>